<reference evidence="3" key="2">
    <citation type="submission" date="2015-01" db="EMBL/GenBank/DDBJ databases">
        <title>Evolutionary Origins and Diversification of the Mycorrhizal Mutualists.</title>
        <authorList>
            <consortium name="DOE Joint Genome Institute"/>
            <consortium name="Mycorrhizal Genomics Consortium"/>
            <person name="Kohler A."/>
            <person name="Kuo A."/>
            <person name="Nagy L.G."/>
            <person name="Floudas D."/>
            <person name="Copeland A."/>
            <person name="Barry K.W."/>
            <person name="Cichocki N."/>
            <person name="Veneault-Fourrey C."/>
            <person name="LaButti K."/>
            <person name="Lindquist E.A."/>
            <person name="Lipzen A."/>
            <person name="Lundell T."/>
            <person name="Morin E."/>
            <person name="Murat C."/>
            <person name="Riley R."/>
            <person name="Ohm R."/>
            <person name="Sun H."/>
            <person name="Tunlid A."/>
            <person name="Henrissat B."/>
            <person name="Grigoriev I.V."/>
            <person name="Hibbett D.S."/>
            <person name="Martin F."/>
        </authorList>
    </citation>
    <scope>NUCLEOTIDE SEQUENCE [LARGE SCALE GENOMIC DNA]</scope>
    <source>
        <strain evidence="3">LaAM-08-1</strain>
    </source>
</reference>
<keyword evidence="3" id="KW-1185">Reference proteome</keyword>
<organism evidence="2 3">
    <name type="scientific">Laccaria amethystina LaAM-08-1</name>
    <dbReference type="NCBI Taxonomy" id="1095629"/>
    <lineage>
        <taxon>Eukaryota</taxon>
        <taxon>Fungi</taxon>
        <taxon>Dikarya</taxon>
        <taxon>Basidiomycota</taxon>
        <taxon>Agaricomycotina</taxon>
        <taxon>Agaricomycetes</taxon>
        <taxon>Agaricomycetidae</taxon>
        <taxon>Agaricales</taxon>
        <taxon>Agaricineae</taxon>
        <taxon>Hydnangiaceae</taxon>
        <taxon>Laccaria</taxon>
    </lineage>
</organism>
<dbReference type="Pfam" id="PF08784">
    <property type="entry name" value="RPA_C"/>
    <property type="match status" value="1"/>
</dbReference>
<dbReference type="Gene3D" id="1.10.10.10">
    <property type="entry name" value="Winged helix-like DNA-binding domain superfamily/Winged helix DNA-binding domain"/>
    <property type="match status" value="1"/>
</dbReference>
<dbReference type="OrthoDB" id="2720314at2759"/>
<sequence length="400" mass="44521">MSTTKKRKLEVDLLARLRQLRSSIVQDVSSDTFADQLDSIITTFETQVQLLSFSATVNKVFERFHIVQKGVLFLPPEAELRNAIGASWTLGSGELWSNETMYKHLSFLTNSFTIQNDASSHVVIDTFFFRPTAMVPSPQKVIVMLGDQVSAVCPTLDKISGVINYTAVVANQYTYITPMVNQHYNSVFFTGKAKASVVPIPLEDNLSQVVFELFACAKILRKSHICGAFTTGIKWYFIVVDLNAYDGGAMYWVSEPIEWRWKTKRGPTPRECIIEETSDEFDPALIAGILSSWVPESFTKFGGDQWFIQHPIGTDSTMANYTNPSTAISDEYSHRPKLEQDICQFIAEQPANDAGIHVAAIAQAVGGGGDAHRISEALDKLMDDGLVFTTIDDSHFNLSF</sequence>
<accession>A0A0C9X6D5</accession>
<dbReference type="InterPro" id="IPR036388">
    <property type="entry name" value="WH-like_DNA-bd_sf"/>
</dbReference>
<proteinExistence type="predicted"/>
<evidence type="ECO:0000259" key="1">
    <source>
        <dbReference type="Pfam" id="PF08784"/>
    </source>
</evidence>
<protein>
    <recommendedName>
        <fullName evidence="1">Replication protein A C-terminal domain-containing protein</fullName>
    </recommendedName>
</protein>
<gene>
    <name evidence="2" type="ORF">K443DRAFT_681950</name>
</gene>
<dbReference type="SUPFAM" id="SSF46785">
    <property type="entry name" value="Winged helix' DNA-binding domain"/>
    <property type="match status" value="1"/>
</dbReference>
<dbReference type="AlphaFoldDB" id="A0A0C9X6D5"/>
<dbReference type="InterPro" id="IPR014892">
    <property type="entry name" value="RPA_C"/>
</dbReference>
<dbReference type="HOGENOM" id="CLU_057881_0_0_1"/>
<evidence type="ECO:0000313" key="2">
    <source>
        <dbReference type="EMBL" id="KIJ96873.1"/>
    </source>
</evidence>
<dbReference type="EMBL" id="KN838708">
    <property type="protein sequence ID" value="KIJ96873.1"/>
    <property type="molecule type" value="Genomic_DNA"/>
</dbReference>
<dbReference type="InterPro" id="IPR036390">
    <property type="entry name" value="WH_DNA-bd_sf"/>
</dbReference>
<reference evidence="2 3" key="1">
    <citation type="submission" date="2014-04" db="EMBL/GenBank/DDBJ databases">
        <authorList>
            <consortium name="DOE Joint Genome Institute"/>
            <person name="Kuo A."/>
            <person name="Kohler A."/>
            <person name="Nagy L.G."/>
            <person name="Floudas D."/>
            <person name="Copeland A."/>
            <person name="Barry K.W."/>
            <person name="Cichocki N."/>
            <person name="Veneault-Fourrey C."/>
            <person name="LaButti K."/>
            <person name="Lindquist E.A."/>
            <person name="Lipzen A."/>
            <person name="Lundell T."/>
            <person name="Morin E."/>
            <person name="Murat C."/>
            <person name="Sun H."/>
            <person name="Tunlid A."/>
            <person name="Henrissat B."/>
            <person name="Grigoriev I.V."/>
            <person name="Hibbett D.S."/>
            <person name="Martin F."/>
            <person name="Nordberg H.P."/>
            <person name="Cantor M.N."/>
            <person name="Hua S.X."/>
        </authorList>
    </citation>
    <scope>NUCLEOTIDE SEQUENCE [LARGE SCALE GENOMIC DNA]</scope>
    <source>
        <strain evidence="2 3">LaAM-08-1</strain>
    </source>
</reference>
<feature type="domain" description="Replication protein A C-terminal" evidence="1">
    <location>
        <begin position="307"/>
        <end position="393"/>
    </location>
</feature>
<evidence type="ECO:0000313" key="3">
    <source>
        <dbReference type="Proteomes" id="UP000054477"/>
    </source>
</evidence>
<dbReference type="Proteomes" id="UP000054477">
    <property type="component" value="Unassembled WGS sequence"/>
</dbReference>
<name>A0A0C9X6D5_9AGAR</name>